<dbReference type="KEGG" id="gai:IMCC3135_15475"/>
<evidence type="ECO:0000256" key="6">
    <source>
        <dbReference type="SAM" id="Phobius"/>
    </source>
</evidence>
<evidence type="ECO:0000256" key="1">
    <source>
        <dbReference type="ARBA" id="ARBA00004651"/>
    </source>
</evidence>
<dbReference type="InterPro" id="IPR001123">
    <property type="entry name" value="LeuE-type"/>
</dbReference>
<keyword evidence="3 6" id="KW-0812">Transmembrane</keyword>
<feature type="transmembrane region" description="Helical" evidence="6">
    <location>
        <begin position="240"/>
        <end position="260"/>
    </location>
</feature>
<evidence type="ECO:0000256" key="2">
    <source>
        <dbReference type="ARBA" id="ARBA00022475"/>
    </source>
</evidence>
<comment type="subcellular location">
    <subcellularLocation>
        <location evidence="1">Cell membrane</location>
        <topology evidence="1">Multi-pass membrane protein</topology>
    </subcellularLocation>
</comment>
<organism evidence="7 8">
    <name type="scientific">Granulosicoccus antarcticus IMCC3135</name>
    <dbReference type="NCBI Taxonomy" id="1192854"/>
    <lineage>
        <taxon>Bacteria</taxon>
        <taxon>Pseudomonadati</taxon>
        <taxon>Pseudomonadota</taxon>
        <taxon>Gammaproteobacteria</taxon>
        <taxon>Chromatiales</taxon>
        <taxon>Granulosicoccaceae</taxon>
        <taxon>Granulosicoccus</taxon>
    </lineage>
</organism>
<keyword evidence="2" id="KW-1003">Cell membrane</keyword>
<dbReference type="PANTHER" id="PTHR30086">
    <property type="entry name" value="ARGININE EXPORTER PROTEIN ARGO"/>
    <property type="match status" value="1"/>
</dbReference>
<gene>
    <name evidence="7" type="ORF">IMCC3135_15475</name>
</gene>
<keyword evidence="4 6" id="KW-1133">Transmembrane helix</keyword>
<evidence type="ECO:0008006" key="9">
    <source>
        <dbReference type="Google" id="ProtNLM"/>
    </source>
</evidence>
<name>A0A2Z2NZF0_9GAMM</name>
<evidence type="ECO:0000256" key="3">
    <source>
        <dbReference type="ARBA" id="ARBA00022692"/>
    </source>
</evidence>
<evidence type="ECO:0000256" key="5">
    <source>
        <dbReference type="ARBA" id="ARBA00023136"/>
    </source>
</evidence>
<dbReference type="EMBL" id="CP018632">
    <property type="protein sequence ID" value="ASJ73177.1"/>
    <property type="molecule type" value="Genomic_DNA"/>
</dbReference>
<dbReference type="PANTHER" id="PTHR30086:SF20">
    <property type="entry name" value="ARGININE EXPORTER PROTEIN ARGO-RELATED"/>
    <property type="match status" value="1"/>
</dbReference>
<dbReference type="RefSeq" id="WP_088918411.1">
    <property type="nucleotide sequence ID" value="NZ_CP018632.1"/>
</dbReference>
<dbReference type="Pfam" id="PF01810">
    <property type="entry name" value="LysE"/>
    <property type="match status" value="1"/>
</dbReference>
<feature type="transmembrane region" description="Helical" evidence="6">
    <location>
        <begin position="171"/>
        <end position="192"/>
    </location>
</feature>
<keyword evidence="5 6" id="KW-0472">Membrane</keyword>
<protein>
    <recommendedName>
        <fullName evidence="9">Homoserine/homoserine lactone efflux protein</fullName>
    </recommendedName>
</protein>
<feature type="transmembrane region" description="Helical" evidence="6">
    <location>
        <begin position="6"/>
        <end position="28"/>
    </location>
</feature>
<reference evidence="7 8" key="1">
    <citation type="submission" date="2016-12" db="EMBL/GenBank/DDBJ databases">
        <authorList>
            <person name="Song W.-J."/>
            <person name="Kurnit D.M."/>
        </authorList>
    </citation>
    <scope>NUCLEOTIDE SEQUENCE [LARGE SCALE GENOMIC DNA]</scope>
    <source>
        <strain evidence="7 8">IMCC3135</strain>
    </source>
</reference>
<proteinExistence type="predicted"/>
<evidence type="ECO:0000256" key="4">
    <source>
        <dbReference type="ARBA" id="ARBA00022989"/>
    </source>
</evidence>
<dbReference type="Proteomes" id="UP000250079">
    <property type="component" value="Chromosome"/>
</dbReference>
<evidence type="ECO:0000313" key="8">
    <source>
        <dbReference type="Proteomes" id="UP000250079"/>
    </source>
</evidence>
<dbReference type="GO" id="GO:0015171">
    <property type="term" value="F:amino acid transmembrane transporter activity"/>
    <property type="evidence" value="ECO:0007669"/>
    <property type="project" value="TreeGrafter"/>
</dbReference>
<keyword evidence="8" id="KW-1185">Reference proteome</keyword>
<feature type="transmembrane region" description="Helical" evidence="6">
    <location>
        <begin position="40"/>
        <end position="64"/>
    </location>
</feature>
<sequence>MDISLIAGFAVMAFLIEISPGPNFFLIIRSVPTFGKIGALANFSGFGFSYMMHGALAIFGMSALLAAEPLLLAVIKIAGAGYLLYLGIKSVVPIRKQKASSDFITATVDILLTPVTFSSPVRNNWAPVQTNALFSCGFNGFSSDSEIDILLDSTDEQTCSNELFNCFRDGLFISALNPKITLFYLAVFPQFIQGSNNTVTSSFLLVLTHILICGLWVLVIAQTVEYVLKKTGSQHLVEKLTRFSGIAFIGMAITFFSSAIQAV</sequence>
<dbReference type="AlphaFoldDB" id="A0A2Z2NZF0"/>
<feature type="transmembrane region" description="Helical" evidence="6">
    <location>
        <begin position="204"/>
        <end position="228"/>
    </location>
</feature>
<accession>A0A2Z2NZF0</accession>
<dbReference type="GO" id="GO:0005886">
    <property type="term" value="C:plasma membrane"/>
    <property type="evidence" value="ECO:0007669"/>
    <property type="project" value="UniProtKB-SubCell"/>
</dbReference>
<feature type="transmembrane region" description="Helical" evidence="6">
    <location>
        <begin position="70"/>
        <end position="88"/>
    </location>
</feature>
<evidence type="ECO:0000313" key="7">
    <source>
        <dbReference type="EMBL" id="ASJ73177.1"/>
    </source>
</evidence>
<dbReference type="OrthoDB" id="581870at2"/>